<dbReference type="InterPro" id="IPR036249">
    <property type="entry name" value="Thioredoxin-like_sf"/>
</dbReference>
<feature type="domain" description="GST C-terminal" evidence="3">
    <location>
        <begin position="84"/>
        <end position="212"/>
    </location>
</feature>
<dbReference type="InterPro" id="IPR040079">
    <property type="entry name" value="Glutathione_S-Trfase"/>
</dbReference>
<dbReference type="PANTHER" id="PTHR43969:SF9">
    <property type="entry name" value="GLUTATHIONE S TRANSFERASE D10, ISOFORM A-RELATED"/>
    <property type="match status" value="1"/>
</dbReference>
<reference evidence="4 5" key="1">
    <citation type="submission" date="2024-05" db="EMBL/GenBank/DDBJ databases">
        <authorList>
            <person name="Wallberg A."/>
        </authorList>
    </citation>
    <scope>NUCLEOTIDE SEQUENCE [LARGE SCALE GENOMIC DNA]</scope>
</reference>
<dbReference type="GO" id="GO:0006749">
    <property type="term" value="P:glutathione metabolic process"/>
    <property type="evidence" value="ECO:0007669"/>
    <property type="project" value="TreeGrafter"/>
</dbReference>
<dbReference type="Gene3D" id="1.20.1050.10">
    <property type="match status" value="1"/>
</dbReference>
<dbReference type="SUPFAM" id="SSF47616">
    <property type="entry name" value="GST C-terminal domain-like"/>
    <property type="match status" value="1"/>
</dbReference>
<evidence type="ECO:0000313" key="4">
    <source>
        <dbReference type="EMBL" id="CAL4156963.1"/>
    </source>
</evidence>
<proteinExistence type="predicted"/>
<comment type="subunit">
    <text evidence="1">Homodimer.</text>
</comment>
<dbReference type="InterPro" id="IPR036282">
    <property type="entry name" value="Glutathione-S-Trfase_C_sf"/>
</dbReference>
<dbReference type="PROSITE" id="PS50405">
    <property type="entry name" value="GST_CTER"/>
    <property type="match status" value="1"/>
</dbReference>
<feature type="non-terminal residue" evidence="4">
    <location>
        <position position="214"/>
    </location>
</feature>
<dbReference type="SUPFAM" id="SSF52833">
    <property type="entry name" value="Thioredoxin-like"/>
    <property type="match status" value="1"/>
</dbReference>
<dbReference type="Pfam" id="PF13417">
    <property type="entry name" value="GST_N_3"/>
    <property type="match status" value="1"/>
</dbReference>
<dbReference type="FunFam" id="3.40.30.10:FF:000034">
    <property type="entry name" value="glutathione S-transferase 1"/>
    <property type="match status" value="1"/>
</dbReference>
<dbReference type="InterPro" id="IPR010987">
    <property type="entry name" value="Glutathione-S-Trfase_C-like"/>
</dbReference>
<evidence type="ECO:0000259" key="3">
    <source>
        <dbReference type="PROSITE" id="PS50405"/>
    </source>
</evidence>
<dbReference type="CDD" id="cd03177">
    <property type="entry name" value="GST_C_Delta_Epsilon"/>
    <property type="match status" value="1"/>
</dbReference>
<dbReference type="PROSITE" id="PS50404">
    <property type="entry name" value="GST_NTER"/>
    <property type="match status" value="1"/>
</dbReference>
<dbReference type="InterPro" id="IPR004045">
    <property type="entry name" value="Glutathione_S-Trfase_N"/>
</dbReference>
<accession>A0AAV2S3A0</accession>
<keyword evidence="5" id="KW-1185">Reference proteome</keyword>
<protein>
    <recommendedName>
        <fullName evidence="6">Glutathione S-transferase</fullName>
    </recommendedName>
</protein>
<gene>
    <name evidence="4" type="ORF">MNOR_LOCUS31793</name>
</gene>
<sequence length="214" mass="24320">MDFYYIPLSPPCRAVMLTAKALGVEMNLKFLNVMAGDQMKPEFLAINPQHTVPTFVDGDLKLWESFDNFHYLHNNYGENGFFFNKTSKRNVQMQYIHYYAIIGPIYMRIDSSYPVMFRGQETPDPKKLESFHEALGWLDSWLAGKKYAIGNQVTIADHTLVGTLSGVEIAGDYLSKHKNIVAWMERCKKLPGYDVACAPGAKEFGEFAKKALSK</sequence>
<evidence type="ECO:0000256" key="1">
    <source>
        <dbReference type="ARBA" id="ARBA00011738"/>
    </source>
</evidence>
<dbReference type="EMBL" id="CAXKWB010041791">
    <property type="protein sequence ID" value="CAL4156963.1"/>
    <property type="molecule type" value="Genomic_DNA"/>
</dbReference>
<evidence type="ECO:0008006" key="6">
    <source>
        <dbReference type="Google" id="ProtNLM"/>
    </source>
</evidence>
<dbReference type="InterPro" id="IPR004046">
    <property type="entry name" value="GST_C"/>
</dbReference>
<comment type="caution">
    <text evidence="4">The sequence shown here is derived from an EMBL/GenBank/DDBJ whole genome shotgun (WGS) entry which is preliminary data.</text>
</comment>
<name>A0AAV2S3A0_MEGNR</name>
<dbReference type="AlphaFoldDB" id="A0AAV2S3A0"/>
<evidence type="ECO:0000259" key="2">
    <source>
        <dbReference type="PROSITE" id="PS50404"/>
    </source>
</evidence>
<feature type="domain" description="GST N-terminal" evidence="2">
    <location>
        <begin position="1"/>
        <end position="80"/>
    </location>
</feature>
<dbReference type="SFLD" id="SFLDG00358">
    <property type="entry name" value="Main_(cytGST)"/>
    <property type="match status" value="1"/>
</dbReference>
<evidence type="ECO:0000313" key="5">
    <source>
        <dbReference type="Proteomes" id="UP001497623"/>
    </source>
</evidence>
<dbReference type="SFLD" id="SFLDS00019">
    <property type="entry name" value="Glutathione_Transferase_(cytos"/>
    <property type="match status" value="1"/>
</dbReference>
<organism evidence="4 5">
    <name type="scientific">Meganyctiphanes norvegica</name>
    <name type="common">Northern krill</name>
    <name type="synonym">Thysanopoda norvegica</name>
    <dbReference type="NCBI Taxonomy" id="48144"/>
    <lineage>
        <taxon>Eukaryota</taxon>
        <taxon>Metazoa</taxon>
        <taxon>Ecdysozoa</taxon>
        <taxon>Arthropoda</taxon>
        <taxon>Crustacea</taxon>
        <taxon>Multicrustacea</taxon>
        <taxon>Malacostraca</taxon>
        <taxon>Eumalacostraca</taxon>
        <taxon>Eucarida</taxon>
        <taxon>Euphausiacea</taxon>
        <taxon>Euphausiidae</taxon>
        <taxon>Meganyctiphanes</taxon>
    </lineage>
</organism>
<dbReference type="PANTHER" id="PTHR43969">
    <property type="entry name" value="GLUTATHIONE S TRANSFERASE D10, ISOFORM A-RELATED"/>
    <property type="match status" value="1"/>
</dbReference>
<dbReference type="Proteomes" id="UP001497623">
    <property type="component" value="Unassembled WGS sequence"/>
</dbReference>
<dbReference type="Pfam" id="PF00043">
    <property type="entry name" value="GST_C"/>
    <property type="match status" value="1"/>
</dbReference>
<dbReference type="CDD" id="cd03045">
    <property type="entry name" value="GST_N_Delta_Epsilon"/>
    <property type="match status" value="1"/>
</dbReference>
<dbReference type="Gene3D" id="3.40.30.10">
    <property type="entry name" value="Glutaredoxin"/>
    <property type="match status" value="1"/>
</dbReference>
<dbReference type="GO" id="GO:0004364">
    <property type="term" value="F:glutathione transferase activity"/>
    <property type="evidence" value="ECO:0007669"/>
    <property type="project" value="TreeGrafter"/>
</dbReference>